<proteinExistence type="predicted"/>
<evidence type="ECO:0000313" key="3">
    <source>
        <dbReference type="EMBL" id="CAB4175975.1"/>
    </source>
</evidence>
<dbReference type="EMBL" id="LR796751">
    <property type="protein sequence ID" value="CAB4163774.1"/>
    <property type="molecule type" value="Genomic_DNA"/>
</dbReference>
<gene>
    <name evidence="4" type="ORF">UFOVP1147_37</name>
    <name evidence="5" type="ORF">UFOVP1594_33</name>
    <name evidence="1" type="ORF">UFOVP484_36</name>
    <name evidence="2" type="ORF">UFOVP808_52</name>
    <name evidence="3" type="ORF">UFOVP994_33</name>
</gene>
<organism evidence="2">
    <name type="scientific">uncultured Caudovirales phage</name>
    <dbReference type="NCBI Taxonomy" id="2100421"/>
    <lineage>
        <taxon>Viruses</taxon>
        <taxon>Duplodnaviria</taxon>
        <taxon>Heunggongvirae</taxon>
        <taxon>Uroviricota</taxon>
        <taxon>Caudoviricetes</taxon>
        <taxon>Peduoviridae</taxon>
        <taxon>Maltschvirus</taxon>
        <taxon>Maltschvirus maltsch</taxon>
    </lineage>
</organism>
<dbReference type="EMBL" id="LR796930">
    <property type="protein sequence ID" value="CAB4175975.1"/>
    <property type="molecule type" value="Genomic_DNA"/>
</dbReference>
<evidence type="ECO:0000313" key="4">
    <source>
        <dbReference type="EMBL" id="CAB4186499.1"/>
    </source>
</evidence>
<name>A0A6J5P887_9CAUD</name>
<protein>
    <submittedName>
        <fullName evidence="2">Uncharacterized protein</fullName>
    </submittedName>
</protein>
<reference evidence="2" key="1">
    <citation type="submission" date="2020-04" db="EMBL/GenBank/DDBJ databases">
        <authorList>
            <person name="Chiriac C."/>
            <person name="Salcher M."/>
            <person name="Ghai R."/>
            <person name="Kavagutti S V."/>
        </authorList>
    </citation>
    <scope>NUCLEOTIDE SEQUENCE</scope>
</reference>
<evidence type="ECO:0000313" key="2">
    <source>
        <dbReference type="EMBL" id="CAB4163774.1"/>
    </source>
</evidence>
<sequence>MIRIFIRPRTALDWDDPWTSVTVDGEAEDAALAAIVTNVRDSFDIAASDEDGELLLGAYDD</sequence>
<evidence type="ECO:0000313" key="1">
    <source>
        <dbReference type="EMBL" id="CAB4146231.1"/>
    </source>
</evidence>
<dbReference type="EMBL" id="LR796463">
    <property type="protein sequence ID" value="CAB4146231.1"/>
    <property type="molecule type" value="Genomic_DNA"/>
</dbReference>
<evidence type="ECO:0000313" key="5">
    <source>
        <dbReference type="EMBL" id="CAB4217496.1"/>
    </source>
</evidence>
<dbReference type="EMBL" id="LR797096">
    <property type="protein sequence ID" value="CAB4186499.1"/>
    <property type="molecule type" value="Genomic_DNA"/>
</dbReference>
<dbReference type="EMBL" id="LR797458">
    <property type="protein sequence ID" value="CAB4217496.1"/>
    <property type="molecule type" value="Genomic_DNA"/>
</dbReference>
<accession>A0A6J5P887</accession>